<proteinExistence type="predicted"/>
<dbReference type="InterPro" id="IPR009057">
    <property type="entry name" value="Homeodomain-like_sf"/>
</dbReference>
<protein>
    <recommendedName>
        <fullName evidence="5">HTH tetR-type domain-containing protein</fullName>
    </recommendedName>
</protein>
<dbReference type="InterPro" id="IPR011075">
    <property type="entry name" value="TetR_C"/>
</dbReference>
<dbReference type="eggNOG" id="COG1309">
    <property type="taxonomic scope" value="Bacteria"/>
</dbReference>
<reference evidence="6 7" key="1">
    <citation type="journal article" date="2014" name="Genome Announc.">
        <title>Draft Genome Sequence of Petroleum Oil-Degrading Marine Bacterium Pseudomonas taeanensis Strain MS-3, Isolated from a Crude Oil-Contaminated Seashore.</title>
        <authorList>
            <person name="Lee S.Y."/>
            <person name="Kim S.H."/>
            <person name="Lee D.G."/>
            <person name="Shin S."/>
            <person name="Yun S.H."/>
            <person name="Choi C.W."/>
            <person name="Chung Y.H."/>
            <person name="Choi J.S."/>
            <person name="Kahng H.Y."/>
            <person name="Kim S.I."/>
        </authorList>
    </citation>
    <scope>NUCLEOTIDE SEQUENCE [LARGE SCALE GENOMIC DNA]</scope>
    <source>
        <strain evidence="6 7">MS-3</strain>
    </source>
</reference>
<dbReference type="SUPFAM" id="SSF46689">
    <property type="entry name" value="Homeodomain-like"/>
    <property type="match status" value="1"/>
</dbReference>
<dbReference type="AlphaFoldDB" id="A0A0A1YRD2"/>
<feature type="domain" description="HTH tetR-type" evidence="5">
    <location>
        <begin position="8"/>
        <end position="68"/>
    </location>
</feature>
<dbReference type="Gene3D" id="1.10.10.60">
    <property type="entry name" value="Homeodomain-like"/>
    <property type="match status" value="1"/>
</dbReference>
<keyword evidence="2 4" id="KW-0238">DNA-binding</keyword>
<dbReference type="Pfam" id="PF16925">
    <property type="entry name" value="TetR_C_13"/>
    <property type="match status" value="1"/>
</dbReference>
<dbReference type="Proteomes" id="UP000030063">
    <property type="component" value="Unassembled WGS sequence"/>
</dbReference>
<name>A0A0A1YRD2_9PSED</name>
<organism evidence="6 7">
    <name type="scientific">Pseudomonas taeanensis MS-3</name>
    <dbReference type="NCBI Taxonomy" id="1395571"/>
    <lineage>
        <taxon>Bacteria</taxon>
        <taxon>Pseudomonadati</taxon>
        <taxon>Pseudomonadota</taxon>
        <taxon>Gammaproteobacteria</taxon>
        <taxon>Pseudomonadales</taxon>
        <taxon>Pseudomonadaceae</taxon>
        <taxon>Pseudomonas</taxon>
    </lineage>
</organism>
<dbReference type="EMBL" id="AWSQ01000001">
    <property type="protein sequence ID" value="KFX71689.1"/>
    <property type="molecule type" value="Genomic_DNA"/>
</dbReference>
<dbReference type="STRING" id="1395571.TMS3_0107130"/>
<feature type="DNA-binding region" description="H-T-H motif" evidence="4">
    <location>
        <begin position="31"/>
        <end position="50"/>
    </location>
</feature>
<dbReference type="PRINTS" id="PR00455">
    <property type="entry name" value="HTHTETR"/>
</dbReference>
<dbReference type="InterPro" id="IPR036271">
    <property type="entry name" value="Tet_transcr_reg_TetR-rel_C_sf"/>
</dbReference>
<dbReference type="Gene3D" id="1.10.357.10">
    <property type="entry name" value="Tetracycline Repressor, domain 2"/>
    <property type="match status" value="1"/>
</dbReference>
<evidence type="ECO:0000313" key="6">
    <source>
        <dbReference type="EMBL" id="KFX71689.1"/>
    </source>
</evidence>
<sequence>MNRGRPRTFDPDLVLENAMQLFWSKGYEATSLQDLLEATKLSKSSLYESFGNKQSLFEAAFSRYVESRVTHLLARLELAESPLAFIRECLLSVLEDAERATPRGCMLVNVTNEFSTSDPVVQRLIALATRRFRGVFEQAFQQAQAAGLVSDRQAPAARALYMHCVMSGLRTQTKAGMEQKELLTVIELVMANLG</sequence>
<keyword evidence="3" id="KW-0804">Transcription</keyword>
<keyword evidence="1" id="KW-0805">Transcription regulation</keyword>
<dbReference type="SUPFAM" id="SSF48498">
    <property type="entry name" value="Tetracyclin repressor-like, C-terminal domain"/>
    <property type="match status" value="1"/>
</dbReference>
<dbReference type="Pfam" id="PF00440">
    <property type="entry name" value="TetR_N"/>
    <property type="match status" value="1"/>
</dbReference>
<evidence type="ECO:0000256" key="1">
    <source>
        <dbReference type="ARBA" id="ARBA00023015"/>
    </source>
</evidence>
<evidence type="ECO:0000256" key="4">
    <source>
        <dbReference type="PROSITE-ProRule" id="PRU00335"/>
    </source>
</evidence>
<evidence type="ECO:0000256" key="3">
    <source>
        <dbReference type="ARBA" id="ARBA00023163"/>
    </source>
</evidence>
<accession>A0A0A1YRD2</accession>
<evidence type="ECO:0000256" key="2">
    <source>
        <dbReference type="ARBA" id="ARBA00023125"/>
    </source>
</evidence>
<dbReference type="PANTHER" id="PTHR47506">
    <property type="entry name" value="TRANSCRIPTIONAL REGULATORY PROTEIN"/>
    <property type="match status" value="1"/>
</dbReference>
<keyword evidence="7" id="KW-1185">Reference proteome</keyword>
<evidence type="ECO:0000313" key="7">
    <source>
        <dbReference type="Proteomes" id="UP000030063"/>
    </source>
</evidence>
<dbReference type="GO" id="GO:0003677">
    <property type="term" value="F:DNA binding"/>
    <property type="evidence" value="ECO:0007669"/>
    <property type="project" value="UniProtKB-UniRule"/>
</dbReference>
<dbReference type="PANTHER" id="PTHR47506:SF1">
    <property type="entry name" value="HTH-TYPE TRANSCRIPTIONAL REGULATOR YJDC"/>
    <property type="match status" value="1"/>
</dbReference>
<gene>
    <name evidence="6" type="ORF">TMS3_0107130</name>
</gene>
<dbReference type="PROSITE" id="PS50977">
    <property type="entry name" value="HTH_TETR_2"/>
    <property type="match status" value="1"/>
</dbReference>
<comment type="caution">
    <text evidence="6">The sequence shown here is derived from an EMBL/GenBank/DDBJ whole genome shotgun (WGS) entry which is preliminary data.</text>
</comment>
<dbReference type="InterPro" id="IPR001647">
    <property type="entry name" value="HTH_TetR"/>
</dbReference>
<evidence type="ECO:0000259" key="5">
    <source>
        <dbReference type="PROSITE" id="PS50977"/>
    </source>
</evidence>